<dbReference type="PANTHER" id="PTHR43982:SF1">
    <property type="entry name" value="UBIQUITIN CARBOXYL-TERMINAL HYDROLASE 14"/>
    <property type="match status" value="1"/>
</dbReference>
<dbReference type="PaxDb" id="121845-A0A1S4EGR8"/>
<dbReference type="InterPro" id="IPR018200">
    <property type="entry name" value="USP_CS"/>
</dbReference>
<dbReference type="GO" id="GO:0070628">
    <property type="term" value="F:proteasome binding"/>
    <property type="evidence" value="ECO:0007669"/>
    <property type="project" value="TreeGrafter"/>
</dbReference>
<dbReference type="PROSITE" id="PS00973">
    <property type="entry name" value="USP_2"/>
    <property type="match status" value="1"/>
</dbReference>
<evidence type="ECO:0000313" key="10">
    <source>
        <dbReference type="RefSeq" id="XP_017301400.1"/>
    </source>
</evidence>
<evidence type="ECO:0000256" key="4">
    <source>
        <dbReference type="ARBA" id="ARBA00022786"/>
    </source>
</evidence>
<evidence type="ECO:0000256" key="2">
    <source>
        <dbReference type="ARBA" id="ARBA00012759"/>
    </source>
</evidence>
<keyword evidence="5" id="KW-0378">Hydrolase</keyword>
<protein>
    <recommendedName>
        <fullName evidence="2">ubiquitinyl hydrolase 1</fullName>
        <ecNumber evidence="2">3.4.19.12</ecNumber>
    </recommendedName>
</protein>
<evidence type="ECO:0000313" key="9">
    <source>
        <dbReference type="Proteomes" id="UP000079169"/>
    </source>
</evidence>
<dbReference type="InterPro" id="IPR044635">
    <property type="entry name" value="UBP14-like"/>
</dbReference>
<dbReference type="GO" id="GO:0061136">
    <property type="term" value="P:regulation of proteasomal protein catabolic process"/>
    <property type="evidence" value="ECO:0007669"/>
    <property type="project" value="TreeGrafter"/>
</dbReference>
<name>A0A1S4EGR8_DIACI</name>
<feature type="domain" description="USP" evidence="8">
    <location>
        <begin position="1"/>
        <end position="99"/>
    </location>
</feature>
<keyword evidence="6" id="KW-0788">Thiol protease</keyword>
<keyword evidence="3" id="KW-0645">Protease</keyword>
<comment type="catalytic activity">
    <reaction evidence="1">
        <text>Thiol-dependent hydrolysis of ester, thioester, amide, peptide and isopeptide bonds formed by the C-terminal Gly of ubiquitin (a 76-residue protein attached to proteins as an intracellular targeting signal).</text>
        <dbReference type="EC" id="3.4.19.12"/>
    </reaction>
</comment>
<dbReference type="GO" id="GO:0043161">
    <property type="term" value="P:proteasome-mediated ubiquitin-dependent protein catabolic process"/>
    <property type="evidence" value="ECO:0007669"/>
    <property type="project" value="InterPro"/>
</dbReference>
<evidence type="ECO:0000256" key="6">
    <source>
        <dbReference type="ARBA" id="ARBA00022807"/>
    </source>
</evidence>
<dbReference type="SUPFAM" id="SSF54001">
    <property type="entry name" value="Cysteine proteinases"/>
    <property type="match status" value="1"/>
</dbReference>
<dbReference type="InterPro" id="IPR028889">
    <property type="entry name" value="USP"/>
</dbReference>
<organism evidence="9 10">
    <name type="scientific">Diaphorina citri</name>
    <name type="common">Asian citrus psyllid</name>
    <dbReference type="NCBI Taxonomy" id="121845"/>
    <lineage>
        <taxon>Eukaryota</taxon>
        <taxon>Metazoa</taxon>
        <taxon>Ecdysozoa</taxon>
        <taxon>Arthropoda</taxon>
        <taxon>Hexapoda</taxon>
        <taxon>Insecta</taxon>
        <taxon>Pterygota</taxon>
        <taxon>Neoptera</taxon>
        <taxon>Paraneoptera</taxon>
        <taxon>Hemiptera</taxon>
        <taxon>Sternorrhyncha</taxon>
        <taxon>Psylloidea</taxon>
        <taxon>Psyllidae</taxon>
        <taxon>Diaphorininae</taxon>
        <taxon>Diaphorina</taxon>
    </lineage>
</organism>
<dbReference type="InterPro" id="IPR038765">
    <property type="entry name" value="Papain-like_cys_pep_sf"/>
</dbReference>
<dbReference type="KEGG" id="dci:103513680"/>
<dbReference type="GO" id="GO:0016579">
    <property type="term" value="P:protein deubiquitination"/>
    <property type="evidence" value="ECO:0007669"/>
    <property type="project" value="InterPro"/>
</dbReference>
<dbReference type="PROSITE" id="PS50235">
    <property type="entry name" value="USP_3"/>
    <property type="match status" value="1"/>
</dbReference>
<keyword evidence="9" id="KW-1185">Reference proteome</keyword>
<evidence type="ECO:0000256" key="1">
    <source>
        <dbReference type="ARBA" id="ARBA00000707"/>
    </source>
</evidence>
<gene>
    <name evidence="10" type="primary">LOC103513680</name>
</gene>
<feature type="region of interest" description="Disordered" evidence="7">
    <location>
        <begin position="1"/>
        <end position="27"/>
    </location>
</feature>
<dbReference type="InterPro" id="IPR001394">
    <property type="entry name" value="Peptidase_C19_UCH"/>
</dbReference>
<accession>A0A1S4EGR8</accession>
<dbReference type="STRING" id="121845.A0A1S4EGR8"/>
<dbReference type="GeneID" id="103513680"/>
<dbReference type="AlphaFoldDB" id="A0A1S4EGR8"/>
<dbReference type="Pfam" id="PF00443">
    <property type="entry name" value="UCH"/>
    <property type="match status" value="1"/>
</dbReference>
<sequence>MPDVDEGIDISHPEPPSTSATKDPSMNAKGPYVYELFSIMIHSGSASGGHYYAYIKNFSTDEWYCFNDQSVTRITDEDIHKSYGGGPARGYYSGVYSSSPLLCKE</sequence>
<dbReference type="PANTHER" id="PTHR43982">
    <property type="entry name" value="UBIQUITIN CARBOXYL-TERMINAL HYDROLASE"/>
    <property type="match status" value="1"/>
</dbReference>
<evidence type="ECO:0000256" key="3">
    <source>
        <dbReference type="ARBA" id="ARBA00022670"/>
    </source>
</evidence>
<dbReference type="GO" id="GO:0004843">
    <property type="term" value="F:cysteine-type deubiquitinase activity"/>
    <property type="evidence" value="ECO:0007669"/>
    <property type="project" value="UniProtKB-EC"/>
</dbReference>
<dbReference type="Proteomes" id="UP000079169">
    <property type="component" value="Unplaced"/>
</dbReference>
<dbReference type="RefSeq" id="XP_017301400.1">
    <property type="nucleotide sequence ID" value="XM_017445911.1"/>
</dbReference>
<proteinExistence type="predicted"/>
<evidence type="ECO:0000256" key="7">
    <source>
        <dbReference type="SAM" id="MobiDB-lite"/>
    </source>
</evidence>
<dbReference type="EC" id="3.4.19.12" evidence="2"/>
<evidence type="ECO:0000256" key="5">
    <source>
        <dbReference type="ARBA" id="ARBA00022801"/>
    </source>
</evidence>
<reference evidence="10" key="1">
    <citation type="submission" date="2025-08" db="UniProtKB">
        <authorList>
            <consortium name="RefSeq"/>
        </authorList>
    </citation>
    <scope>IDENTIFICATION</scope>
</reference>
<dbReference type="Gene3D" id="3.90.70.10">
    <property type="entry name" value="Cysteine proteinases"/>
    <property type="match status" value="1"/>
</dbReference>
<evidence type="ECO:0000259" key="8">
    <source>
        <dbReference type="PROSITE" id="PS50235"/>
    </source>
</evidence>
<keyword evidence="4" id="KW-0833">Ubl conjugation pathway</keyword>